<proteinExistence type="predicted"/>
<evidence type="ECO:0000313" key="2">
    <source>
        <dbReference type="EMBL" id="KTD65334.1"/>
    </source>
</evidence>
<protein>
    <recommendedName>
        <fullName evidence="4">Chromosome partition protein Smc</fullName>
    </recommendedName>
</protein>
<reference evidence="2 3" key="1">
    <citation type="submission" date="2015-11" db="EMBL/GenBank/DDBJ databases">
        <title>Genomic analysis of 38 Legionella species identifies large and diverse effector repertoires.</title>
        <authorList>
            <person name="Burstein D."/>
            <person name="Amaro F."/>
            <person name="Zusman T."/>
            <person name="Lifshitz Z."/>
            <person name="Cohen O."/>
            <person name="Gilbert J.A."/>
            <person name="Pupko T."/>
            <person name="Shuman H.A."/>
            <person name="Segal G."/>
        </authorList>
    </citation>
    <scope>NUCLEOTIDE SEQUENCE [LARGE SCALE GENOMIC DNA]</scope>
    <source>
        <strain evidence="2 3">Mt.St.Helens-9</strain>
    </source>
</reference>
<accession>A0A0W0Z993</accession>
<dbReference type="Proteomes" id="UP000054877">
    <property type="component" value="Unassembled WGS sequence"/>
</dbReference>
<dbReference type="RefSeq" id="WP_058482602.1">
    <property type="nucleotide sequence ID" value="NZ_CAAAII010000002.1"/>
</dbReference>
<sequence length="291" mass="33590">MPRAKTVQHADKSIKQLLEKTALLEAALKQVRSEQETLKQQLGIEGKLLEALRQELVLRNDEILSLQENIQKKKGRISELKKAVRFLQNELAAKQQENSELRSELDGGRDKSVRIKKDASVSEYQVLHDDKTPPLTDEPALSPDALNQAANKGVAKEQINQLVSGLREHIEQLSTRKSRFCSHFFHRLHFKNRNTYLKELSRIVQSEFSPAEKLHQFKDATEVYLAALIDHHSVRYLSNFYEFFDGAQPTKYELEQLWKKEMSIDLEDSIINKMNQLAVESKRQQKSSRGD</sequence>
<organism evidence="2 3">
    <name type="scientific">Legionella spiritensis</name>
    <dbReference type="NCBI Taxonomy" id="452"/>
    <lineage>
        <taxon>Bacteria</taxon>
        <taxon>Pseudomonadati</taxon>
        <taxon>Pseudomonadota</taxon>
        <taxon>Gammaproteobacteria</taxon>
        <taxon>Legionellales</taxon>
        <taxon>Legionellaceae</taxon>
        <taxon>Legionella</taxon>
    </lineage>
</organism>
<gene>
    <name evidence="2" type="ORF">Lspi_0651</name>
</gene>
<feature type="coiled-coil region" evidence="1">
    <location>
        <begin position="14"/>
        <end position="111"/>
    </location>
</feature>
<comment type="caution">
    <text evidence="2">The sequence shown here is derived from an EMBL/GenBank/DDBJ whole genome shotgun (WGS) entry which is preliminary data.</text>
</comment>
<evidence type="ECO:0000313" key="3">
    <source>
        <dbReference type="Proteomes" id="UP000054877"/>
    </source>
</evidence>
<dbReference type="AlphaFoldDB" id="A0A0W0Z993"/>
<evidence type="ECO:0008006" key="4">
    <source>
        <dbReference type="Google" id="ProtNLM"/>
    </source>
</evidence>
<dbReference type="EMBL" id="LNYX01000007">
    <property type="protein sequence ID" value="KTD65334.1"/>
    <property type="molecule type" value="Genomic_DNA"/>
</dbReference>
<keyword evidence="3" id="KW-1185">Reference proteome</keyword>
<name>A0A0W0Z993_LEGSP</name>
<keyword evidence="1" id="KW-0175">Coiled coil</keyword>
<dbReference type="PATRIC" id="fig|452.5.peg.713"/>
<evidence type="ECO:0000256" key="1">
    <source>
        <dbReference type="SAM" id="Coils"/>
    </source>
</evidence>